<keyword evidence="2" id="KW-0732">Signal</keyword>
<dbReference type="AlphaFoldDB" id="A0A196S487"/>
<evidence type="ECO:0000313" key="3">
    <source>
        <dbReference type="EMBL" id="OAO11955.1"/>
    </source>
</evidence>
<protein>
    <submittedName>
        <fullName evidence="3">Uncharacterized protein</fullName>
    </submittedName>
</protein>
<dbReference type="EMBL" id="LXWW01000571">
    <property type="protein sequence ID" value="OAO11955.1"/>
    <property type="molecule type" value="Genomic_DNA"/>
</dbReference>
<evidence type="ECO:0000256" key="1">
    <source>
        <dbReference type="SAM" id="Phobius"/>
    </source>
</evidence>
<keyword evidence="1" id="KW-1133">Transmembrane helix</keyword>
<reference evidence="3 4" key="1">
    <citation type="submission" date="2016-05" db="EMBL/GenBank/DDBJ databases">
        <title>Nuclear genome of Blastocystis sp. subtype 1 NandII.</title>
        <authorList>
            <person name="Gentekaki E."/>
            <person name="Curtis B."/>
            <person name="Stairs C."/>
            <person name="Eme L."/>
            <person name="Herman E."/>
            <person name="Klimes V."/>
            <person name="Arias M.C."/>
            <person name="Elias M."/>
            <person name="Hilliou F."/>
            <person name="Klute M."/>
            <person name="Malik S.-B."/>
            <person name="Pightling A."/>
            <person name="Rachubinski R."/>
            <person name="Salas D."/>
            <person name="Schlacht A."/>
            <person name="Suga H."/>
            <person name="Archibald J."/>
            <person name="Ball S.G."/>
            <person name="Clark G."/>
            <person name="Dacks J."/>
            <person name="Van Der Giezen M."/>
            <person name="Tsaousis A."/>
            <person name="Roger A."/>
        </authorList>
    </citation>
    <scope>NUCLEOTIDE SEQUENCE [LARGE SCALE GENOMIC DNA]</scope>
    <source>
        <strain evidence="4">ATCC 50177 / NandII</strain>
    </source>
</reference>
<feature type="signal peptide" evidence="2">
    <location>
        <begin position="1"/>
        <end position="18"/>
    </location>
</feature>
<evidence type="ECO:0000313" key="4">
    <source>
        <dbReference type="Proteomes" id="UP000078348"/>
    </source>
</evidence>
<feature type="chain" id="PRO_5008274400" evidence="2">
    <location>
        <begin position="19"/>
        <end position="223"/>
    </location>
</feature>
<accession>A0A196S487</accession>
<keyword evidence="1" id="KW-0812">Transmembrane</keyword>
<feature type="transmembrane region" description="Helical" evidence="1">
    <location>
        <begin position="176"/>
        <end position="203"/>
    </location>
</feature>
<sequence>MKAVSLFFLLSLLSVAYCKCYGMYTECSSKADLSMQQHIKNGIPQHQDYVINNYSDEACKSISVSLLWHQPLECKEAEPRVFNCNSTVESVWVKVLDKEILQGILAPCAYLFKDKYVDVAKHDCIVNGEDQFKDFKQYIGKKEYVTIKLNDKGAPLHKDWLPVNGKCEWRYEIDGLWSSIVITLTVIIGVLLIAVIVFTIMVLKRRNESRQKLEQNLVTASNV</sequence>
<organism evidence="3 4">
    <name type="scientific">Blastocystis sp. subtype 1 (strain ATCC 50177 / NandII)</name>
    <dbReference type="NCBI Taxonomy" id="478820"/>
    <lineage>
        <taxon>Eukaryota</taxon>
        <taxon>Sar</taxon>
        <taxon>Stramenopiles</taxon>
        <taxon>Bigyra</taxon>
        <taxon>Opalozoa</taxon>
        <taxon>Opalinata</taxon>
        <taxon>Blastocystidae</taxon>
        <taxon>Blastocystis</taxon>
    </lineage>
</organism>
<keyword evidence="1" id="KW-0472">Membrane</keyword>
<name>A0A196S487_BLAHN</name>
<evidence type="ECO:0000256" key="2">
    <source>
        <dbReference type="SAM" id="SignalP"/>
    </source>
</evidence>
<keyword evidence="4" id="KW-1185">Reference proteome</keyword>
<dbReference type="Proteomes" id="UP000078348">
    <property type="component" value="Unassembled WGS sequence"/>
</dbReference>
<gene>
    <name evidence="3" type="ORF">AV274_6349</name>
</gene>
<proteinExistence type="predicted"/>
<comment type="caution">
    <text evidence="3">The sequence shown here is derived from an EMBL/GenBank/DDBJ whole genome shotgun (WGS) entry which is preliminary data.</text>
</comment>